<gene>
    <name evidence="2" type="ORF">JAO13_04710</name>
</gene>
<dbReference type="AlphaFoldDB" id="A0A8I1AHY4"/>
<keyword evidence="2" id="KW-0378">Hydrolase</keyword>
<proteinExistence type="predicted"/>
<comment type="caution">
    <text evidence="2">The sequence shown here is derived from an EMBL/GenBank/DDBJ whole genome shotgun (WGS) entry which is preliminary data.</text>
</comment>
<sequence length="240" mass="27574">MMSLAKTEIEKNTLRRLVKYIDDKTLTGTNAWSCFSKPHTEHIYDEDKPAITFTLDEKNAFKSLKKQVIENLERKNRRACAYCKRAVGNYGYGWNIEHVYPKSSFPNRTFSLENLTIGCIDCNQWKAARVDKKTPTEGLTIIEPIATGFRYGDHINLVHIATEDICFIKYRPTSEAGKHTYEKLQFTEIERSTIIDSVNDDFASLHRRLNGLLAKVQKDDSQTELAELIIRLKSSIYSLG</sequence>
<dbReference type="RefSeq" id="WP_176129977.1">
    <property type="nucleotide sequence ID" value="NZ_CADDZZ010000004.1"/>
</dbReference>
<dbReference type="EMBL" id="JAEDXG010000003">
    <property type="protein sequence ID" value="MBH9695745.1"/>
    <property type="molecule type" value="Genomic_DNA"/>
</dbReference>
<evidence type="ECO:0000259" key="1">
    <source>
        <dbReference type="Pfam" id="PF01844"/>
    </source>
</evidence>
<dbReference type="Gene3D" id="1.10.30.50">
    <property type="match status" value="1"/>
</dbReference>
<evidence type="ECO:0000313" key="2">
    <source>
        <dbReference type="EMBL" id="MBH9695745.1"/>
    </source>
</evidence>
<dbReference type="GO" id="GO:0003676">
    <property type="term" value="F:nucleic acid binding"/>
    <property type="evidence" value="ECO:0007669"/>
    <property type="project" value="InterPro"/>
</dbReference>
<feature type="domain" description="HNH" evidence="1">
    <location>
        <begin position="80"/>
        <end position="126"/>
    </location>
</feature>
<protein>
    <submittedName>
        <fullName evidence="2">HNH endonuclease</fullName>
    </submittedName>
</protein>
<keyword evidence="2" id="KW-0255">Endonuclease</keyword>
<accession>A0A8I1AHY4</accession>
<evidence type="ECO:0000313" key="3">
    <source>
        <dbReference type="Proteomes" id="UP000645612"/>
    </source>
</evidence>
<keyword evidence="2" id="KW-0540">Nuclease</keyword>
<dbReference type="GO" id="GO:0004519">
    <property type="term" value="F:endonuclease activity"/>
    <property type="evidence" value="ECO:0007669"/>
    <property type="project" value="UniProtKB-KW"/>
</dbReference>
<dbReference type="GO" id="GO:0008270">
    <property type="term" value="F:zinc ion binding"/>
    <property type="evidence" value="ECO:0007669"/>
    <property type="project" value="InterPro"/>
</dbReference>
<organism evidence="2 3">
    <name type="scientific">Burkholderia cepacia</name>
    <name type="common">Pseudomonas cepacia</name>
    <dbReference type="NCBI Taxonomy" id="292"/>
    <lineage>
        <taxon>Bacteria</taxon>
        <taxon>Pseudomonadati</taxon>
        <taxon>Pseudomonadota</taxon>
        <taxon>Betaproteobacteria</taxon>
        <taxon>Burkholderiales</taxon>
        <taxon>Burkholderiaceae</taxon>
        <taxon>Burkholderia</taxon>
        <taxon>Burkholderia cepacia complex</taxon>
    </lineage>
</organism>
<dbReference type="Pfam" id="PF01844">
    <property type="entry name" value="HNH"/>
    <property type="match status" value="1"/>
</dbReference>
<dbReference type="Proteomes" id="UP000645612">
    <property type="component" value="Unassembled WGS sequence"/>
</dbReference>
<name>A0A8I1AHY4_BURCE</name>
<dbReference type="InterPro" id="IPR002711">
    <property type="entry name" value="HNH"/>
</dbReference>
<reference evidence="2" key="1">
    <citation type="submission" date="2020-12" db="EMBL/GenBank/DDBJ databases">
        <title>Burkholderia cepacia complex in Mexico.</title>
        <authorList>
            <person name="Estrada P."/>
        </authorList>
    </citation>
    <scope>NUCLEOTIDE SEQUENCE</scope>
    <source>
        <strain evidence="2">871</strain>
    </source>
</reference>